<dbReference type="Pfam" id="PF05050">
    <property type="entry name" value="Methyltransf_21"/>
    <property type="match status" value="1"/>
</dbReference>
<gene>
    <name evidence="10" type="ORF">BRAFLDRAFT_84721</name>
</gene>
<dbReference type="PROSITE" id="PS01186">
    <property type="entry name" value="EGF_2"/>
    <property type="match status" value="2"/>
</dbReference>
<evidence type="ECO:0000256" key="6">
    <source>
        <dbReference type="PROSITE-ProRule" id="PRU00500"/>
    </source>
</evidence>
<feature type="disulfide bond" evidence="6">
    <location>
        <begin position="267"/>
        <end position="287"/>
    </location>
</feature>
<feature type="domain" description="Thyroglobulin type-1" evidence="9">
    <location>
        <begin position="154"/>
        <end position="216"/>
    </location>
</feature>
<feature type="domain" description="Thyroglobulin type-1" evidence="9">
    <location>
        <begin position="225"/>
        <end position="287"/>
    </location>
</feature>
<feature type="disulfide bond" evidence="6">
    <location>
        <begin position="37"/>
        <end position="44"/>
    </location>
</feature>
<dbReference type="eggNOG" id="KOG1219">
    <property type="taxonomic scope" value="Eukaryota"/>
</dbReference>
<dbReference type="PROSITE" id="PS51162">
    <property type="entry name" value="THYROGLOBULIN_1_2"/>
    <property type="match status" value="5"/>
</dbReference>
<dbReference type="EMBL" id="GG666525">
    <property type="protein sequence ID" value="EEN58998.1"/>
    <property type="molecule type" value="Genomic_DNA"/>
</dbReference>
<dbReference type="InterPro" id="IPR029063">
    <property type="entry name" value="SAM-dependent_MTases_sf"/>
</dbReference>
<evidence type="ECO:0008006" key="11">
    <source>
        <dbReference type="Google" id="ProtNLM"/>
    </source>
</evidence>
<feature type="domain" description="EGF-like" evidence="8">
    <location>
        <begin position="1093"/>
        <end position="1126"/>
    </location>
</feature>
<feature type="disulfide bond" evidence="6">
    <location>
        <begin position="196"/>
        <end position="216"/>
    </location>
</feature>
<reference evidence="10" key="1">
    <citation type="journal article" date="2008" name="Nature">
        <title>The amphioxus genome and the evolution of the chordate karyotype.</title>
        <authorList>
            <consortium name="US DOE Joint Genome Institute (JGI-PGF)"/>
            <person name="Putnam N.H."/>
            <person name="Butts T."/>
            <person name="Ferrier D.E.K."/>
            <person name="Furlong R.F."/>
            <person name="Hellsten U."/>
            <person name="Kawashima T."/>
            <person name="Robinson-Rechavi M."/>
            <person name="Shoguchi E."/>
            <person name="Terry A."/>
            <person name="Yu J.-K."/>
            <person name="Benito-Gutierrez E.L."/>
            <person name="Dubchak I."/>
            <person name="Garcia-Fernandez J."/>
            <person name="Gibson-Brown J.J."/>
            <person name="Grigoriev I.V."/>
            <person name="Horton A.C."/>
            <person name="de Jong P.J."/>
            <person name="Jurka J."/>
            <person name="Kapitonov V.V."/>
            <person name="Kohara Y."/>
            <person name="Kuroki Y."/>
            <person name="Lindquist E."/>
            <person name="Lucas S."/>
            <person name="Osoegawa K."/>
            <person name="Pennacchio L.A."/>
            <person name="Salamov A.A."/>
            <person name="Satou Y."/>
            <person name="Sauka-Spengler T."/>
            <person name="Schmutz J."/>
            <person name="Shin-I T."/>
            <person name="Toyoda A."/>
            <person name="Bronner-Fraser M."/>
            <person name="Fujiyama A."/>
            <person name="Holland L.Z."/>
            <person name="Holland P.W.H."/>
            <person name="Satoh N."/>
            <person name="Rokhsar D.S."/>
        </authorList>
    </citation>
    <scope>NUCLEOTIDE SEQUENCE [LARGE SCALE GENOMIC DNA]</scope>
    <source>
        <strain evidence="10">S238N-H82</strain>
        <tissue evidence="10">Testes</tissue>
    </source>
</reference>
<dbReference type="CDD" id="cd00191">
    <property type="entry name" value="TY"/>
    <property type="match status" value="2"/>
</dbReference>
<evidence type="ECO:0000313" key="10">
    <source>
        <dbReference type="EMBL" id="EEN58998.1"/>
    </source>
</evidence>
<evidence type="ECO:0000256" key="4">
    <source>
        <dbReference type="ARBA" id="ARBA00023180"/>
    </source>
</evidence>
<protein>
    <recommendedName>
        <fullName evidence="11">EGF-like domain-containing protein</fullName>
    </recommendedName>
</protein>
<dbReference type="InterPro" id="IPR036857">
    <property type="entry name" value="Thyroglobulin_1_sf"/>
</dbReference>
<feature type="disulfide bond" evidence="5">
    <location>
        <begin position="1069"/>
        <end position="1078"/>
    </location>
</feature>
<dbReference type="GO" id="GO:0005576">
    <property type="term" value="C:extracellular region"/>
    <property type="evidence" value="ECO:0007669"/>
    <property type="project" value="UniProtKB-SubCell"/>
</dbReference>
<dbReference type="Pfam" id="PF00086">
    <property type="entry name" value="Thyroglobulin_1"/>
    <property type="match status" value="5"/>
</dbReference>
<dbReference type="SUPFAM" id="SSF53335">
    <property type="entry name" value="S-adenosyl-L-methionine-dependent methyltransferases"/>
    <property type="match status" value="1"/>
</dbReference>
<keyword evidence="2" id="KW-0964">Secreted</keyword>
<comment type="subcellular location">
    <subcellularLocation>
        <location evidence="1">Secreted</location>
    </subcellularLocation>
</comment>
<feature type="disulfide bond" evidence="5">
    <location>
        <begin position="1006"/>
        <end position="1023"/>
    </location>
</feature>
<keyword evidence="5" id="KW-0245">EGF-like domain</keyword>
<dbReference type="InParanoid" id="C3YL07"/>
<dbReference type="PROSITE" id="PS50026">
    <property type="entry name" value="EGF_3"/>
    <property type="match status" value="3"/>
</dbReference>
<feature type="domain" description="Thyroglobulin type-1" evidence="9">
    <location>
        <begin position="874"/>
        <end position="942"/>
    </location>
</feature>
<evidence type="ECO:0000259" key="8">
    <source>
        <dbReference type="PROSITE" id="PS50026"/>
    </source>
</evidence>
<evidence type="ECO:0000256" key="1">
    <source>
        <dbReference type="ARBA" id="ARBA00004613"/>
    </source>
</evidence>
<feature type="disulfide bond" evidence="6">
    <location>
        <begin position="118"/>
        <end position="138"/>
    </location>
</feature>
<dbReference type="SMART" id="SM00211">
    <property type="entry name" value="TY"/>
    <property type="match status" value="5"/>
</dbReference>
<dbReference type="PANTHER" id="PTHR14093:SF21">
    <property type="entry name" value="EXPRESSED PROTEIN"/>
    <property type="match status" value="1"/>
</dbReference>
<feature type="domain" description="EGF-like" evidence="8">
    <location>
        <begin position="1037"/>
        <end position="1079"/>
    </location>
</feature>
<dbReference type="InterPro" id="IPR006342">
    <property type="entry name" value="FkbM_mtfrase"/>
</dbReference>
<dbReference type="Gene3D" id="4.10.800.10">
    <property type="entry name" value="Thyroglobulin type-1"/>
    <property type="match status" value="5"/>
</dbReference>
<dbReference type="Gene3D" id="2.10.25.10">
    <property type="entry name" value="Laminin"/>
    <property type="match status" value="3"/>
</dbReference>
<feature type="region of interest" description="Disordered" evidence="7">
    <location>
        <begin position="335"/>
        <end position="386"/>
    </location>
</feature>
<feature type="disulfide bond" evidence="5">
    <location>
        <begin position="1025"/>
        <end position="1034"/>
    </location>
</feature>
<evidence type="ECO:0000256" key="2">
    <source>
        <dbReference type="ARBA" id="ARBA00022525"/>
    </source>
</evidence>
<dbReference type="AlphaFoldDB" id="C3YL07"/>
<proteinExistence type="predicted"/>
<organism>
    <name type="scientific">Branchiostoma floridae</name>
    <name type="common">Florida lancelet</name>
    <name type="synonym">Amphioxus</name>
    <dbReference type="NCBI Taxonomy" id="7739"/>
    <lineage>
        <taxon>Eukaryota</taxon>
        <taxon>Metazoa</taxon>
        <taxon>Chordata</taxon>
        <taxon>Cephalochordata</taxon>
        <taxon>Leptocardii</taxon>
        <taxon>Amphioxiformes</taxon>
        <taxon>Branchiostomatidae</taxon>
        <taxon>Branchiostoma</taxon>
    </lineage>
</organism>
<dbReference type="InterPro" id="IPR000742">
    <property type="entry name" value="EGF"/>
</dbReference>
<dbReference type="PANTHER" id="PTHR14093">
    <property type="entry name" value="HLA CLASS II GAMMA CHAIN"/>
    <property type="match status" value="1"/>
</dbReference>
<evidence type="ECO:0000259" key="9">
    <source>
        <dbReference type="PROSITE" id="PS51162"/>
    </source>
</evidence>
<dbReference type="PROSITE" id="PS00022">
    <property type="entry name" value="EGF_1"/>
    <property type="match status" value="3"/>
</dbReference>
<feature type="disulfide bond" evidence="5">
    <location>
        <begin position="1116"/>
        <end position="1125"/>
    </location>
</feature>
<dbReference type="SUPFAM" id="SSF57610">
    <property type="entry name" value="Thyroglobulin type-1 domain"/>
    <property type="match status" value="5"/>
</dbReference>
<dbReference type="InterPro" id="IPR052001">
    <property type="entry name" value="MHC-II_Gamma/Thyroglobulin"/>
</dbReference>
<evidence type="ECO:0000256" key="5">
    <source>
        <dbReference type="PROSITE-ProRule" id="PRU00076"/>
    </source>
</evidence>
<dbReference type="Gene3D" id="3.40.50.150">
    <property type="entry name" value="Vaccinia Virus protein VP39"/>
    <property type="match status" value="1"/>
</dbReference>
<dbReference type="InterPro" id="IPR000716">
    <property type="entry name" value="Thyroglobulin_1"/>
</dbReference>
<feature type="domain" description="Thyroglobulin type-1" evidence="9">
    <location>
        <begin position="76"/>
        <end position="138"/>
    </location>
</feature>
<dbReference type="SUPFAM" id="SSF57196">
    <property type="entry name" value="EGF/Laminin"/>
    <property type="match status" value="2"/>
</dbReference>
<evidence type="ECO:0000256" key="7">
    <source>
        <dbReference type="SAM" id="MobiDB-lite"/>
    </source>
</evidence>
<feature type="domain" description="Thyroglobulin type-1" evidence="9">
    <location>
        <begin position="1"/>
        <end position="67"/>
    </location>
</feature>
<name>C3YL07_BRAFL</name>
<dbReference type="CDD" id="cd00054">
    <property type="entry name" value="EGF_CA"/>
    <property type="match status" value="1"/>
</dbReference>
<feature type="domain" description="EGF-like" evidence="8">
    <location>
        <begin position="997"/>
        <end position="1035"/>
    </location>
</feature>
<keyword evidence="3 5" id="KW-1015">Disulfide bond</keyword>
<comment type="caution">
    <text evidence="5">Lacks conserved residue(s) required for the propagation of feature annotation.</text>
</comment>
<dbReference type="SMART" id="SM00181">
    <property type="entry name" value="EGF"/>
    <property type="match status" value="3"/>
</dbReference>
<evidence type="ECO:0000256" key="3">
    <source>
        <dbReference type="ARBA" id="ARBA00023157"/>
    </source>
</evidence>
<keyword evidence="4" id="KW-0325">Glycoprotein</keyword>
<accession>C3YL07</accession>
<dbReference type="PROSITE" id="PS00484">
    <property type="entry name" value="THYROGLOBULIN_1_1"/>
    <property type="match status" value="2"/>
</dbReference>
<sequence length="1167" mass="128851">MSRCEKERADGSAHGVLPNKAFVKQCEADGSYSTVQCGGSRRFCYCAHPETGVIFTETRTRGQPRNCDNFHILRDATPCKKQMYADNPAMLPGGFIKECEADGSFRKEQCDPDGMCYCVNTETGELYGQTGMQGRIDCDEYEAMVDAETGPVRATPCQKQKFSLSPKMLPGGFIKECDADGSFRKEQCDPDGMCYCVNTETGELYGQTGMQGRIDCDEYEAMTNATPCEKQKDSDNPTMLPGGFIKECEADGSFRKEQCDPDRMCYCVNTETGELYQQTGMRGPLNCEEYEAMHEAGTTEDGAASGGARMTAGQSLLDRPSSPFRTLEWHKDSLNASRCPPATRHEDGNGLNRRTLPGYPENGLNRLRTNPGYPENGLNRSRAGAPELQREVGPKKILLDCGANVASTVQLFRETYPEGKDYTIHSFELDARLAPYFASYSNHVLHCPVAVSAQDGNISAYAESAWKPDKGKVRGKDMQWGGGAIYVSNSEKNNEKSGRRFGVQNVIPMVDLSTWIQKNTALEDYVIFKLDVEGAEYPIVEKMIKEGTFKWIDKFYGEFHSWAAVPGWSRGRKQKLRDTMKTHGIKMLDWAGEHKRYQDMEDLHKVDIPGDTPGVAGEVYSNCSRSPGGPARLSLAVQVGMNRKAAHKLVETIRAHPSNMPVTLFVYGDFNAPFPADHWILQNANVMRMSLMSAVQRMKEVGLQAAYYYPDGLSGRVKDVAKKRGLRIVQPTTKFPPNMGTLLTEDNYYKYRDVERTPKALRILYERISDGGILSLDSDHLDSYMISAFLMDYLGRSFCTRGRWDKHGVPLGSSCLGSRGFHRRGSGGMLVNSQRPTRGESCQCVDREGNPIGNYNGFVDDLAIGEQGTWEDSTCACAREEHDINSQPPMPGAFVPRCDSKGEYASIQCRGSMCYCVDDNLQQVGQSVYLWQQNLLNCDHGCERNGQYYEDGTTITDGDLTCTCVGSDSASPAPMACTGPPTAEPIGPIPPSLPPTNAGNCSSSLCLNDANCWDAGMEAGHMCECRLGYDGSRCENYNDPCQSGNNPCQNGGTCLYDNWDGNTYPYCQCPPEFTGMVCDTPFPTTCDDSSCQNGGTCTRMPCDGGPDCPDEGWCTCAAGFTGYTCEFLFGICDDNSCMNGGMCEQVPFESYYSCNCPPECVLHWFHQ</sequence>